<name>A0A2I0B3Q0_9ASPA</name>
<reference evidence="1 2" key="1">
    <citation type="journal article" date="2017" name="Nature">
        <title>The Apostasia genome and the evolution of orchids.</title>
        <authorList>
            <person name="Zhang G.Q."/>
            <person name="Liu K.W."/>
            <person name="Li Z."/>
            <person name="Lohaus R."/>
            <person name="Hsiao Y.Y."/>
            <person name="Niu S.C."/>
            <person name="Wang J.Y."/>
            <person name="Lin Y.C."/>
            <person name="Xu Q."/>
            <person name="Chen L.J."/>
            <person name="Yoshida K."/>
            <person name="Fujiwara S."/>
            <person name="Wang Z.W."/>
            <person name="Zhang Y.Q."/>
            <person name="Mitsuda N."/>
            <person name="Wang M."/>
            <person name="Liu G.H."/>
            <person name="Pecoraro L."/>
            <person name="Huang H.X."/>
            <person name="Xiao X.J."/>
            <person name="Lin M."/>
            <person name="Wu X.Y."/>
            <person name="Wu W.L."/>
            <person name="Chen Y.Y."/>
            <person name="Chang S.B."/>
            <person name="Sakamoto S."/>
            <person name="Ohme-Takagi M."/>
            <person name="Yagi M."/>
            <person name="Zeng S.J."/>
            <person name="Shen C.Y."/>
            <person name="Yeh C.M."/>
            <person name="Luo Y.B."/>
            <person name="Tsai W.C."/>
            <person name="Van de Peer Y."/>
            <person name="Liu Z.J."/>
        </authorList>
    </citation>
    <scope>NUCLEOTIDE SEQUENCE [LARGE SCALE GENOMIC DNA]</scope>
    <source>
        <strain evidence="2">cv. Shenzhen</strain>
        <tissue evidence="1">Stem</tissue>
    </source>
</reference>
<evidence type="ECO:0000313" key="1">
    <source>
        <dbReference type="EMBL" id="PKA62423.1"/>
    </source>
</evidence>
<gene>
    <name evidence="1" type="ORF">AXF42_Ash009309</name>
</gene>
<dbReference type="Proteomes" id="UP000236161">
    <property type="component" value="Unassembled WGS sequence"/>
</dbReference>
<protein>
    <submittedName>
        <fullName evidence="1">Uncharacterized protein</fullName>
    </submittedName>
</protein>
<dbReference type="AlphaFoldDB" id="A0A2I0B3Q0"/>
<keyword evidence="2" id="KW-1185">Reference proteome</keyword>
<proteinExistence type="predicted"/>
<accession>A0A2I0B3Q0</accession>
<organism evidence="1 2">
    <name type="scientific">Apostasia shenzhenica</name>
    <dbReference type="NCBI Taxonomy" id="1088818"/>
    <lineage>
        <taxon>Eukaryota</taxon>
        <taxon>Viridiplantae</taxon>
        <taxon>Streptophyta</taxon>
        <taxon>Embryophyta</taxon>
        <taxon>Tracheophyta</taxon>
        <taxon>Spermatophyta</taxon>
        <taxon>Magnoliopsida</taxon>
        <taxon>Liliopsida</taxon>
        <taxon>Asparagales</taxon>
        <taxon>Orchidaceae</taxon>
        <taxon>Apostasioideae</taxon>
        <taxon>Apostasia</taxon>
    </lineage>
</organism>
<dbReference type="EMBL" id="KZ451917">
    <property type="protein sequence ID" value="PKA62423.1"/>
    <property type="molecule type" value="Genomic_DNA"/>
</dbReference>
<evidence type="ECO:0000313" key="2">
    <source>
        <dbReference type="Proteomes" id="UP000236161"/>
    </source>
</evidence>
<sequence length="87" mass="10474">MSTTRTTTALAARTLTFNHARLTEELEERRRGKRRWRVPWRLLRKQRSPEGTSMEAECSRDGMRSWRAFQKRWSVWNSASRGRKLDH</sequence>